<dbReference type="Gene3D" id="2.60.40.1090">
    <property type="entry name" value="Fimbrial-type adhesion domain"/>
    <property type="match status" value="1"/>
</dbReference>
<evidence type="ECO:0000313" key="4">
    <source>
        <dbReference type="Proteomes" id="UP000215861"/>
    </source>
</evidence>
<dbReference type="InterPro" id="IPR036937">
    <property type="entry name" value="Adhesion_dom_fimbrial_sf"/>
</dbReference>
<evidence type="ECO:0000256" key="1">
    <source>
        <dbReference type="SAM" id="SignalP"/>
    </source>
</evidence>
<feature type="signal peptide" evidence="1">
    <location>
        <begin position="1"/>
        <end position="30"/>
    </location>
</feature>
<keyword evidence="1" id="KW-0732">Signal</keyword>
<organism evidence="3 4">
    <name type="scientific">Pseudomonas fragi</name>
    <dbReference type="NCBI Taxonomy" id="296"/>
    <lineage>
        <taxon>Bacteria</taxon>
        <taxon>Pseudomonadati</taxon>
        <taxon>Pseudomonadota</taxon>
        <taxon>Gammaproteobacteria</taxon>
        <taxon>Pseudomonadales</taxon>
        <taxon>Pseudomonadaceae</taxon>
        <taxon>Pseudomonas</taxon>
    </lineage>
</organism>
<gene>
    <name evidence="3" type="ORF">CJU81_16050</name>
</gene>
<feature type="chain" id="PRO_5012718086" evidence="1">
    <location>
        <begin position="31"/>
        <end position="183"/>
    </location>
</feature>
<dbReference type="PANTHER" id="PTHR33420">
    <property type="entry name" value="FIMBRIAL SUBUNIT ELFA-RELATED"/>
    <property type="match status" value="1"/>
</dbReference>
<evidence type="ECO:0000313" key="3">
    <source>
        <dbReference type="EMBL" id="PAA09010.1"/>
    </source>
</evidence>
<dbReference type="EMBL" id="NQKQ01000018">
    <property type="protein sequence ID" value="PAA09010.1"/>
    <property type="molecule type" value="Genomic_DNA"/>
</dbReference>
<dbReference type="SUPFAM" id="SSF49401">
    <property type="entry name" value="Bacterial adhesins"/>
    <property type="match status" value="1"/>
</dbReference>
<dbReference type="Pfam" id="PF00419">
    <property type="entry name" value="Fimbrial"/>
    <property type="match status" value="1"/>
</dbReference>
<accession>A0A267A8Q9</accession>
<dbReference type="InterPro" id="IPR050263">
    <property type="entry name" value="Bact_Fimbrial_Adh_Pro"/>
</dbReference>
<dbReference type="PANTHER" id="PTHR33420:SF9">
    <property type="entry name" value="MINOR FIMBRIAL SUBUNIT"/>
    <property type="match status" value="1"/>
</dbReference>
<feature type="domain" description="Fimbrial-type adhesion" evidence="2">
    <location>
        <begin position="35"/>
        <end position="182"/>
    </location>
</feature>
<sequence>MGLEIKASCWKPVVVTLLMGASLLSASAPAAPNMSFRGALVAQACTLRPGDDDIPLQLWDTSSQYLYLNTRTIGKPFEIHLEGCDISIGSDVTITLSGNASAVLPGLLALGGGSTAAGVAIGIETPAGNLLPLNVTSDRQALTSGANVIALQAFIKGEPLAIANQAIIAGAFTATSTFTLDYP</sequence>
<dbReference type="RefSeq" id="WP_095037428.1">
    <property type="nucleotide sequence ID" value="NZ_NQKQ01000018.1"/>
</dbReference>
<proteinExistence type="predicted"/>
<dbReference type="Proteomes" id="UP000215861">
    <property type="component" value="Unassembled WGS sequence"/>
</dbReference>
<dbReference type="GO" id="GO:0043709">
    <property type="term" value="P:cell adhesion involved in single-species biofilm formation"/>
    <property type="evidence" value="ECO:0007669"/>
    <property type="project" value="TreeGrafter"/>
</dbReference>
<dbReference type="GO" id="GO:0009289">
    <property type="term" value="C:pilus"/>
    <property type="evidence" value="ECO:0007669"/>
    <property type="project" value="InterPro"/>
</dbReference>
<dbReference type="InterPro" id="IPR000259">
    <property type="entry name" value="Adhesion_dom_fimbrial"/>
</dbReference>
<evidence type="ECO:0000259" key="2">
    <source>
        <dbReference type="Pfam" id="PF00419"/>
    </source>
</evidence>
<dbReference type="InterPro" id="IPR008966">
    <property type="entry name" value="Adhesion_dom_sf"/>
</dbReference>
<comment type="caution">
    <text evidence="3">The sequence shown here is derived from an EMBL/GenBank/DDBJ whole genome shotgun (WGS) entry which is preliminary data.</text>
</comment>
<dbReference type="OrthoDB" id="6462343at2"/>
<dbReference type="AlphaFoldDB" id="A0A267A8Q9"/>
<protein>
    <submittedName>
        <fullName evidence="3">Exotoxin</fullName>
    </submittedName>
</protein>
<name>A0A267A8Q9_PSEFR</name>
<reference evidence="3 4" key="1">
    <citation type="submission" date="2017-08" db="EMBL/GenBank/DDBJ databases">
        <title>Genomic and metabolic characterisation of spoilage-associated Pseudomonas species.</title>
        <authorList>
            <person name="Stanborough T."/>
            <person name="Fegan N."/>
            <person name="Powell S.M."/>
            <person name="Singh T."/>
            <person name="Tamplin M.L."/>
            <person name="Chandry P.S."/>
        </authorList>
    </citation>
    <scope>NUCLEOTIDE SEQUENCE [LARGE SCALE GENOMIC DNA]</scope>
    <source>
        <strain evidence="3 4">F1801</strain>
    </source>
</reference>